<gene>
    <name evidence="2" type="ORF">OKIOD_LOCUS16778</name>
</gene>
<evidence type="ECO:0000313" key="2">
    <source>
        <dbReference type="EMBL" id="CAG5113923.1"/>
    </source>
</evidence>
<accession>A0ABN7TE94</accession>
<name>A0ABN7TE94_OIKDI</name>
<organism evidence="2 3">
    <name type="scientific">Oikopleura dioica</name>
    <name type="common">Tunicate</name>
    <dbReference type="NCBI Taxonomy" id="34765"/>
    <lineage>
        <taxon>Eukaryota</taxon>
        <taxon>Metazoa</taxon>
        <taxon>Chordata</taxon>
        <taxon>Tunicata</taxon>
        <taxon>Appendicularia</taxon>
        <taxon>Copelata</taxon>
        <taxon>Oikopleuridae</taxon>
        <taxon>Oikopleura</taxon>
    </lineage>
</organism>
<feature type="region of interest" description="Disordered" evidence="1">
    <location>
        <begin position="92"/>
        <end position="161"/>
    </location>
</feature>
<sequence length="161" mass="16812">MFTFFETLKSPPALSFGSSFVSKAATFTKESASKIGEAAAHAGTQISNKAQDGSLANQGSQALGSAVGALSNITKTGWGFATKATSDLLGTQGNTQKADVQSNDFWDNFGQKAPSRSGSSLFAKESPAPAQEKKPSAEWNEDWGDDWGNKESKPAAKKGEG</sequence>
<protein>
    <submittedName>
        <fullName evidence="2">Oidioi.mRNA.OKI2018_I69.chr2.g8013.t1.cds</fullName>
    </submittedName>
</protein>
<feature type="compositionally biased region" description="Basic and acidic residues" evidence="1">
    <location>
        <begin position="147"/>
        <end position="161"/>
    </location>
</feature>
<feature type="compositionally biased region" description="Polar residues" evidence="1">
    <location>
        <begin position="92"/>
        <end position="105"/>
    </location>
</feature>
<evidence type="ECO:0000256" key="1">
    <source>
        <dbReference type="SAM" id="MobiDB-lite"/>
    </source>
</evidence>
<evidence type="ECO:0000313" key="3">
    <source>
        <dbReference type="Proteomes" id="UP001158576"/>
    </source>
</evidence>
<dbReference type="Proteomes" id="UP001158576">
    <property type="component" value="Chromosome 2"/>
</dbReference>
<reference evidence="2 3" key="1">
    <citation type="submission" date="2021-04" db="EMBL/GenBank/DDBJ databases">
        <authorList>
            <person name="Bliznina A."/>
        </authorList>
    </citation>
    <scope>NUCLEOTIDE SEQUENCE [LARGE SCALE GENOMIC DNA]</scope>
</reference>
<proteinExistence type="predicted"/>
<keyword evidence="3" id="KW-1185">Reference proteome</keyword>
<dbReference type="EMBL" id="OU015567">
    <property type="protein sequence ID" value="CAG5113923.1"/>
    <property type="molecule type" value="Genomic_DNA"/>
</dbReference>